<protein>
    <submittedName>
        <fullName evidence="1">Uncharacterized protein</fullName>
    </submittedName>
</protein>
<dbReference type="AlphaFoldDB" id="A0A5D0N2Y4"/>
<gene>
    <name evidence="1" type="ORF">FXF69_40605</name>
</gene>
<keyword evidence="2" id="KW-1185">Reference proteome</keyword>
<reference evidence="1 2" key="1">
    <citation type="submission" date="2019-08" db="EMBL/GenBank/DDBJ databases">
        <title>Actinomadura sp. nov. CYP1-5 isolated from mountain soil.</title>
        <authorList>
            <person name="Songsumanus A."/>
            <person name="Kuncharoen N."/>
            <person name="Kudo T."/>
            <person name="Yuki M."/>
            <person name="Igarashi Y."/>
            <person name="Tanasupawat S."/>
        </authorList>
    </citation>
    <scope>NUCLEOTIDE SEQUENCE [LARGE SCALE GENOMIC DNA]</scope>
    <source>
        <strain evidence="1 2">JCM 14158</strain>
    </source>
</reference>
<comment type="caution">
    <text evidence="1">The sequence shown here is derived from an EMBL/GenBank/DDBJ whole genome shotgun (WGS) entry which is preliminary data.</text>
</comment>
<evidence type="ECO:0000313" key="2">
    <source>
        <dbReference type="Proteomes" id="UP000323380"/>
    </source>
</evidence>
<accession>A0A5D0N2Y4</accession>
<dbReference type="EMBL" id="VSFG01000015">
    <property type="protein sequence ID" value="TYB38787.1"/>
    <property type="molecule type" value="Genomic_DNA"/>
</dbReference>
<name>A0A5D0N2Y4_9ACTN</name>
<dbReference type="Proteomes" id="UP000323380">
    <property type="component" value="Unassembled WGS sequence"/>
</dbReference>
<proteinExistence type="predicted"/>
<dbReference type="RefSeq" id="WP_148344823.1">
    <property type="nucleotide sequence ID" value="NZ_VSFG01000015.1"/>
</dbReference>
<evidence type="ECO:0000313" key="1">
    <source>
        <dbReference type="EMBL" id="TYB38787.1"/>
    </source>
</evidence>
<sequence length="235" mass="26572">MNRLEIEVVAPDEHSDDLVTTKLLIDGRDIIAEAFDAGPAEDPDRLLGSLRPGSGVNTVRLAEARCTEECCGALYVRVRRDGNTVVWDGWRNPDKPALALDTFRFDAAAYLAELRRAESERDWEWPGRVVARLLREELRGRPDILARWTSELAFVECLPWERREVRVSFFTPRLPAGPSARDALWSQYLFRLDVTEADPQEQAAEAIAGLLESDPRLRAERVGGTHQRPPEDDVL</sequence>
<organism evidence="1 2">
    <name type="scientific">Actinomadura chibensis</name>
    <dbReference type="NCBI Taxonomy" id="392828"/>
    <lineage>
        <taxon>Bacteria</taxon>
        <taxon>Bacillati</taxon>
        <taxon>Actinomycetota</taxon>
        <taxon>Actinomycetes</taxon>
        <taxon>Streptosporangiales</taxon>
        <taxon>Thermomonosporaceae</taxon>
        <taxon>Actinomadura</taxon>
    </lineage>
</organism>